<feature type="transmembrane region" description="Helical" evidence="7">
    <location>
        <begin position="153"/>
        <end position="177"/>
    </location>
</feature>
<name>A0A518AH53_9BACT</name>
<keyword evidence="4 7" id="KW-0812">Transmembrane</keyword>
<dbReference type="RefSeq" id="WP_145245088.1">
    <property type="nucleotide sequence ID" value="NZ_CP036278.1"/>
</dbReference>
<evidence type="ECO:0000256" key="4">
    <source>
        <dbReference type="ARBA" id="ARBA00022692"/>
    </source>
</evidence>
<evidence type="ECO:0000256" key="2">
    <source>
        <dbReference type="ARBA" id="ARBA00005745"/>
    </source>
</evidence>
<dbReference type="KEGG" id="amuc:Pan181_02400"/>
<dbReference type="GO" id="GO:0005886">
    <property type="term" value="C:plasma membrane"/>
    <property type="evidence" value="ECO:0007669"/>
    <property type="project" value="UniProtKB-SubCell"/>
</dbReference>
<dbReference type="AlphaFoldDB" id="A0A518AH53"/>
<dbReference type="PANTHER" id="PTHR30012">
    <property type="entry name" value="GENERAL SECRETION PATHWAY PROTEIN"/>
    <property type="match status" value="1"/>
</dbReference>
<accession>A0A518AH53</accession>
<feature type="domain" description="Type II secretion system protein GspF" evidence="8">
    <location>
        <begin position="16"/>
        <end position="134"/>
    </location>
</feature>
<dbReference type="PANTHER" id="PTHR30012:SF0">
    <property type="entry name" value="TYPE II SECRETION SYSTEM PROTEIN F-RELATED"/>
    <property type="match status" value="1"/>
</dbReference>
<evidence type="ECO:0000259" key="8">
    <source>
        <dbReference type="Pfam" id="PF00482"/>
    </source>
</evidence>
<dbReference type="Gene3D" id="1.20.81.30">
    <property type="entry name" value="Type II secretion system (T2SS), domain F"/>
    <property type="match status" value="2"/>
</dbReference>
<protein>
    <submittedName>
        <fullName evidence="9">Type II secretion system protein F</fullName>
    </submittedName>
</protein>
<evidence type="ECO:0000256" key="7">
    <source>
        <dbReference type="SAM" id="Phobius"/>
    </source>
</evidence>
<evidence type="ECO:0000256" key="1">
    <source>
        <dbReference type="ARBA" id="ARBA00004651"/>
    </source>
</evidence>
<keyword evidence="6 7" id="KW-0472">Membrane</keyword>
<dbReference type="EMBL" id="CP036278">
    <property type="protein sequence ID" value="QDU54060.1"/>
    <property type="molecule type" value="Genomic_DNA"/>
</dbReference>
<dbReference type="InterPro" id="IPR003004">
    <property type="entry name" value="GspF/PilC"/>
</dbReference>
<dbReference type="Proteomes" id="UP000315750">
    <property type="component" value="Chromosome"/>
</dbReference>
<organism evidence="9 10">
    <name type="scientific">Aeoliella mucimassa</name>
    <dbReference type="NCBI Taxonomy" id="2527972"/>
    <lineage>
        <taxon>Bacteria</taxon>
        <taxon>Pseudomonadati</taxon>
        <taxon>Planctomycetota</taxon>
        <taxon>Planctomycetia</taxon>
        <taxon>Pirellulales</taxon>
        <taxon>Lacipirellulaceae</taxon>
        <taxon>Aeoliella</taxon>
    </lineage>
</organism>
<dbReference type="PRINTS" id="PR00812">
    <property type="entry name" value="BCTERIALGSPF"/>
</dbReference>
<gene>
    <name evidence="9" type="primary">epsF_2</name>
    <name evidence="9" type="ORF">Pan181_02400</name>
</gene>
<dbReference type="InterPro" id="IPR042094">
    <property type="entry name" value="T2SS_GspF_sf"/>
</dbReference>
<evidence type="ECO:0000256" key="6">
    <source>
        <dbReference type="ARBA" id="ARBA00023136"/>
    </source>
</evidence>
<evidence type="ECO:0000256" key="5">
    <source>
        <dbReference type="ARBA" id="ARBA00022989"/>
    </source>
</evidence>
<keyword evidence="3" id="KW-1003">Cell membrane</keyword>
<feature type="domain" description="Type II secretion system protein GspF" evidence="8">
    <location>
        <begin position="208"/>
        <end position="329"/>
    </location>
</feature>
<comment type="similarity">
    <text evidence="2">Belongs to the GSP F family.</text>
</comment>
<proteinExistence type="inferred from homology"/>
<feature type="transmembrane region" description="Helical" evidence="7">
    <location>
        <begin position="110"/>
        <end position="133"/>
    </location>
</feature>
<dbReference type="InterPro" id="IPR018076">
    <property type="entry name" value="T2SS_GspF_dom"/>
</dbReference>
<feature type="transmembrane region" description="Helical" evidence="7">
    <location>
        <begin position="306"/>
        <end position="331"/>
    </location>
</feature>
<dbReference type="Pfam" id="PF00482">
    <property type="entry name" value="T2SSF"/>
    <property type="match status" value="2"/>
</dbReference>
<evidence type="ECO:0000256" key="3">
    <source>
        <dbReference type="ARBA" id="ARBA00022475"/>
    </source>
</evidence>
<keyword evidence="10" id="KW-1185">Reference proteome</keyword>
<sequence length="338" mass="37077">MDNDPANSNVRSSTSATASDARLPFGVVLEALADDLGDAKVRRAVNQMLPELKAGQPVEQVIAKHERKLPPYLVGLLRTATDGERLTETCDALVQLREARLHTWRVMAGMLMYPLLLVLAFVGLACLMSWAIVPPMASLMNEFDLELPVTSEWFFGTAYLIPWVTIAFAGLFALVLVGPRLFGVGYALRNTLPVLGQLYVCLSHEQFAVTLANFVRLKIPMPEALRYTADLLDDGSLSRASRRAADRVERGASLAESISISRQFARSLTTMVAWGETSSSFDESLMLAAEMFADHRFQRVQLLRRIVPPLTLVAVASLTLSAVASMVMPLVKLIEGLS</sequence>
<evidence type="ECO:0000313" key="9">
    <source>
        <dbReference type="EMBL" id="QDU54060.1"/>
    </source>
</evidence>
<evidence type="ECO:0000313" key="10">
    <source>
        <dbReference type="Proteomes" id="UP000315750"/>
    </source>
</evidence>
<comment type="subcellular location">
    <subcellularLocation>
        <location evidence="1">Cell membrane</location>
        <topology evidence="1">Multi-pass membrane protein</topology>
    </subcellularLocation>
</comment>
<reference evidence="9 10" key="1">
    <citation type="submission" date="2019-02" db="EMBL/GenBank/DDBJ databases">
        <title>Deep-cultivation of Planctomycetes and their phenomic and genomic characterization uncovers novel biology.</title>
        <authorList>
            <person name="Wiegand S."/>
            <person name="Jogler M."/>
            <person name="Boedeker C."/>
            <person name="Pinto D."/>
            <person name="Vollmers J."/>
            <person name="Rivas-Marin E."/>
            <person name="Kohn T."/>
            <person name="Peeters S.H."/>
            <person name="Heuer A."/>
            <person name="Rast P."/>
            <person name="Oberbeckmann S."/>
            <person name="Bunk B."/>
            <person name="Jeske O."/>
            <person name="Meyerdierks A."/>
            <person name="Storesund J.E."/>
            <person name="Kallscheuer N."/>
            <person name="Luecker S."/>
            <person name="Lage O.M."/>
            <person name="Pohl T."/>
            <person name="Merkel B.J."/>
            <person name="Hornburger P."/>
            <person name="Mueller R.-W."/>
            <person name="Bruemmer F."/>
            <person name="Labrenz M."/>
            <person name="Spormann A.M."/>
            <person name="Op den Camp H."/>
            <person name="Overmann J."/>
            <person name="Amann R."/>
            <person name="Jetten M.S.M."/>
            <person name="Mascher T."/>
            <person name="Medema M.H."/>
            <person name="Devos D.P."/>
            <person name="Kaster A.-K."/>
            <person name="Ovreas L."/>
            <person name="Rohde M."/>
            <person name="Galperin M.Y."/>
            <person name="Jogler C."/>
        </authorList>
    </citation>
    <scope>NUCLEOTIDE SEQUENCE [LARGE SCALE GENOMIC DNA]</scope>
    <source>
        <strain evidence="9 10">Pan181</strain>
    </source>
</reference>
<keyword evidence="5 7" id="KW-1133">Transmembrane helix</keyword>